<organism evidence="2">
    <name type="scientific">marine sediment metagenome</name>
    <dbReference type="NCBI Taxonomy" id="412755"/>
    <lineage>
        <taxon>unclassified sequences</taxon>
        <taxon>metagenomes</taxon>
        <taxon>ecological metagenomes</taxon>
    </lineage>
</organism>
<feature type="transmembrane region" description="Helical" evidence="1">
    <location>
        <begin position="31"/>
        <end position="49"/>
    </location>
</feature>
<feature type="transmembrane region" description="Helical" evidence="1">
    <location>
        <begin position="7"/>
        <end position="25"/>
    </location>
</feature>
<protein>
    <submittedName>
        <fullName evidence="2">Uncharacterized protein</fullName>
    </submittedName>
</protein>
<keyword evidence="1" id="KW-1133">Transmembrane helix</keyword>
<dbReference type="EMBL" id="BARU01019446">
    <property type="protein sequence ID" value="GAH52803.1"/>
    <property type="molecule type" value="Genomic_DNA"/>
</dbReference>
<dbReference type="AlphaFoldDB" id="X1I5G1"/>
<keyword evidence="1" id="KW-0812">Transmembrane</keyword>
<feature type="non-terminal residue" evidence="2">
    <location>
        <position position="147"/>
    </location>
</feature>
<evidence type="ECO:0000256" key="1">
    <source>
        <dbReference type="SAM" id="Phobius"/>
    </source>
</evidence>
<reference evidence="2" key="1">
    <citation type="journal article" date="2014" name="Front. Microbiol.">
        <title>High frequency of phylogenetically diverse reductive dehalogenase-homologous genes in deep subseafloor sedimentary metagenomes.</title>
        <authorList>
            <person name="Kawai M."/>
            <person name="Futagami T."/>
            <person name="Toyoda A."/>
            <person name="Takaki Y."/>
            <person name="Nishi S."/>
            <person name="Hori S."/>
            <person name="Arai W."/>
            <person name="Tsubouchi T."/>
            <person name="Morono Y."/>
            <person name="Uchiyama I."/>
            <person name="Ito T."/>
            <person name="Fujiyama A."/>
            <person name="Inagaki F."/>
            <person name="Takami H."/>
        </authorList>
    </citation>
    <scope>NUCLEOTIDE SEQUENCE</scope>
    <source>
        <strain evidence="2">Expedition CK06-06</strain>
    </source>
</reference>
<evidence type="ECO:0000313" key="2">
    <source>
        <dbReference type="EMBL" id="GAH52803.1"/>
    </source>
</evidence>
<keyword evidence="1" id="KW-0472">Membrane</keyword>
<comment type="caution">
    <text evidence="2">The sequence shown here is derived from an EMBL/GenBank/DDBJ whole genome shotgun (WGS) entry which is preliminary data.</text>
</comment>
<accession>X1I5G1</accession>
<name>X1I5G1_9ZZZZ</name>
<gene>
    <name evidence="2" type="ORF">S03H2_32019</name>
</gene>
<proteinExistence type="predicted"/>
<sequence length="147" mass="17602">MTKKDDRACIYCCFCLGFIIVIGLVVKYWYIAIPFVLIPVGVYLLIILMKEKSKENRREIILLKQYHQENYKKWITPKPKYPPNCVNCNMPIKEYEDLTYINRKLRCKYCGHVRLNTDELYEIELRKIYGTSNKKKETRSRHISAQV</sequence>